<reference evidence="7 9" key="1">
    <citation type="submission" date="2018-04" db="EMBL/GenBank/DDBJ databases">
        <title>Complete genome sequences of Streptomyces griseoviridis K61 and characterization of antagonistic properties of biological control agents.</title>
        <authorList>
            <person name="Mariita R.M."/>
            <person name="Sello J.K."/>
        </authorList>
    </citation>
    <scope>NUCLEOTIDE SEQUENCE [LARGE SCALE GENOMIC DNA]</scope>
    <source>
        <strain evidence="7 9">K61</strain>
    </source>
</reference>
<dbReference type="EMBL" id="CP034687">
    <property type="protein sequence ID" value="AZS83941.1"/>
    <property type="molecule type" value="Genomic_DNA"/>
</dbReference>
<dbReference type="PANTHER" id="PTHR46796:SF6">
    <property type="entry name" value="ARAC SUBFAMILY"/>
    <property type="match status" value="1"/>
</dbReference>
<evidence type="ECO:0000256" key="4">
    <source>
        <dbReference type="SAM" id="MobiDB-lite"/>
    </source>
</evidence>
<dbReference type="PANTHER" id="PTHR46796">
    <property type="entry name" value="HTH-TYPE TRANSCRIPTIONAL ACTIVATOR RHAS-RELATED"/>
    <property type="match status" value="1"/>
</dbReference>
<keyword evidence="9" id="KW-1185">Reference proteome</keyword>
<evidence type="ECO:0000256" key="3">
    <source>
        <dbReference type="ARBA" id="ARBA00023163"/>
    </source>
</evidence>
<dbReference type="SUPFAM" id="SSF46689">
    <property type="entry name" value="Homeodomain-like"/>
    <property type="match status" value="1"/>
</dbReference>
<feature type="domain" description="HTH araC/xylS-type" evidence="5">
    <location>
        <begin position="220"/>
        <end position="321"/>
    </location>
</feature>
<dbReference type="SMART" id="SM00342">
    <property type="entry name" value="HTH_ARAC"/>
    <property type="match status" value="1"/>
</dbReference>
<dbReference type="Gene3D" id="1.10.10.60">
    <property type="entry name" value="Homeodomain-like"/>
    <property type="match status" value="1"/>
</dbReference>
<dbReference type="RefSeq" id="WP_127176849.1">
    <property type="nucleotide sequence ID" value="NZ_CP029078.1"/>
</dbReference>
<dbReference type="Proteomes" id="UP000271291">
    <property type="component" value="Chromosome"/>
</dbReference>
<sequence>MTFMEFDTVGLPREQRFDWWCEVVGAGVAPTRITSDEASDFTGSIGSLGMGRIQLTTMAFPTVQSERTAQLVRRGDPETYELTLVLGGSMEVSQRRNEARLSAGDFAVWTSSRPYRGRAVSGPGVGSARAIILHLPREMLPVPEARMDRLLACAVSGRTGMGRVLADHLTSVAREASALAPLDSPRLGLASLDLAAGLFAAQADALDRLPPETRHQVLLARIDLFVQDHLGDLQLGPGAIAAHHHISVRLLHRLFRDRGETVSTMIRRRRLERCHADLADPRLLAVPVHAIGARWGMGAPDRFSRAFRAAYGLPPGEHRRRTLGMCGRTTTASGPADIGPGVGCQLTSGPVPRSASRDKPSCAPCQ</sequence>
<organism evidence="6 8">
    <name type="scientific">Streptomyces griseoviridis</name>
    <dbReference type="NCBI Taxonomy" id="45398"/>
    <lineage>
        <taxon>Bacteria</taxon>
        <taxon>Bacillati</taxon>
        <taxon>Actinomycetota</taxon>
        <taxon>Actinomycetes</taxon>
        <taxon>Kitasatosporales</taxon>
        <taxon>Streptomycetaceae</taxon>
        <taxon>Streptomyces</taxon>
    </lineage>
</organism>
<dbReference type="InterPro" id="IPR035418">
    <property type="entry name" value="AraC-bd_2"/>
</dbReference>
<evidence type="ECO:0000256" key="1">
    <source>
        <dbReference type="ARBA" id="ARBA00023015"/>
    </source>
</evidence>
<feature type="region of interest" description="Disordered" evidence="4">
    <location>
        <begin position="328"/>
        <end position="366"/>
    </location>
</feature>
<proteinExistence type="predicted"/>
<dbReference type="Proteomes" id="UP000501753">
    <property type="component" value="Chromosome"/>
</dbReference>
<dbReference type="PROSITE" id="PS01124">
    <property type="entry name" value="HTH_ARAC_FAMILY_2"/>
    <property type="match status" value="1"/>
</dbReference>
<dbReference type="InterPro" id="IPR050204">
    <property type="entry name" value="AraC_XylS_family_regulators"/>
</dbReference>
<evidence type="ECO:0000313" key="8">
    <source>
        <dbReference type="Proteomes" id="UP000271291"/>
    </source>
</evidence>
<gene>
    <name evidence="7" type="ORF">DDJ31_33100</name>
    <name evidence="6" type="ORF">ELQ87_06255</name>
</gene>
<evidence type="ECO:0000313" key="9">
    <source>
        <dbReference type="Proteomes" id="UP000501753"/>
    </source>
</evidence>
<dbReference type="Pfam" id="PF14525">
    <property type="entry name" value="AraC_binding_2"/>
    <property type="match status" value="1"/>
</dbReference>
<name>A0A3Q9KTS7_STRGD</name>
<evidence type="ECO:0000313" key="7">
    <source>
        <dbReference type="EMBL" id="QCN89203.1"/>
    </source>
</evidence>
<evidence type="ECO:0000313" key="6">
    <source>
        <dbReference type="EMBL" id="AZS83941.1"/>
    </source>
</evidence>
<keyword evidence="2" id="KW-0238">DNA-binding</keyword>
<dbReference type="EMBL" id="CP029078">
    <property type="protein sequence ID" value="QCN89203.1"/>
    <property type="molecule type" value="Genomic_DNA"/>
</dbReference>
<dbReference type="Pfam" id="PF12833">
    <property type="entry name" value="HTH_18"/>
    <property type="match status" value="1"/>
</dbReference>
<keyword evidence="3" id="KW-0804">Transcription</keyword>
<dbReference type="KEGG" id="sgd:ELQ87_06255"/>
<dbReference type="AlphaFoldDB" id="A0A3Q9KTS7"/>
<dbReference type="OrthoDB" id="9799345at2"/>
<evidence type="ECO:0000259" key="5">
    <source>
        <dbReference type="PROSITE" id="PS01124"/>
    </source>
</evidence>
<dbReference type="InterPro" id="IPR009057">
    <property type="entry name" value="Homeodomain-like_sf"/>
</dbReference>
<evidence type="ECO:0000256" key="2">
    <source>
        <dbReference type="ARBA" id="ARBA00023125"/>
    </source>
</evidence>
<reference evidence="6 8" key="2">
    <citation type="submission" date="2018-12" db="EMBL/GenBank/DDBJ databases">
        <title>Streptomyces griseoviridis F1-27 complete genome.</title>
        <authorList>
            <person name="Mariita R.M."/>
            <person name="Sello J.K."/>
        </authorList>
    </citation>
    <scope>NUCLEOTIDE SEQUENCE [LARGE SCALE GENOMIC DNA]</scope>
    <source>
        <strain evidence="6 8">F1-27</strain>
    </source>
</reference>
<accession>A0A3Q9KTS7</accession>
<protein>
    <submittedName>
        <fullName evidence="7">AraC family transcriptional regulator</fullName>
    </submittedName>
    <submittedName>
        <fullName evidence="6">Helix-turn-helix domain-containing protein</fullName>
    </submittedName>
</protein>
<dbReference type="GO" id="GO:0043565">
    <property type="term" value="F:sequence-specific DNA binding"/>
    <property type="evidence" value="ECO:0007669"/>
    <property type="project" value="InterPro"/>
</dbReference>
<dbReference type="InterPro" id="IPR018060">
    <property type="entry name" value="HTH_AraC"/>
</dbReference>
<keyword evidence="1" id="KW-0805">Transcription regulation</keyword>
<dbReference type="GO" id="GO:0003700">
    <property type="term" value="F:DNA-binding transcription factor activity"/>
    <property type="evidence" value="ECO:0007669"/>
    <property type="project" value="InterPro"/>
</dbReference>